<reference evidence="1 2" key="1">
    <citation type="submission" date="2021-06" db="EMBL/GenBank/DDBJ databases">
        <authorList>
            <person name="Palmer J.M."/>
        </authorList>
    </citation>
    <scope>NUCLEOTIDE SEQUENCE [LARGE SCALE GENOMIC DNA]</scope>
    <source>
        <strain evidence="1 2">CL_MEX2019</strain>
        <tissue evidence="1">Muscle</tissue>
    </source>
</reference>
<accession>A0ABU7E579</accession>
<evidence type="ECO:0000313" key="2">
    <source>
        <dbReference type="Proteomes" id="UP001352852"/>
    </source>
</evidence>
<keyword evidence="2" id="KW-1185">Reference proteome</keyword>
<proteinExistence type="predicted"/>
<comment type="caution">
    <text evidence="1">The sequence shown here is derived from an EMBL/GenBank/DDBJ whole genome shotgun (WGS) entry which is preliminary data.</text>
</comment>
<dbReference type="EMBL" id="JAHUTJ010045905">
    <property type="protein sequence ID" value="MED6282350.1"/>
    <property type="molecule type" value="Genomic_DNA"/>
</dbReference>
<sequence>MAQVGRLSDPCGHADIWTFLADITVKGKVLEPLADLCGSTRRDLLKSLREILEDRDALALLGETLDRVTHGEYERPQTEVVASFMDQLDVSKVSKHLIEAVDLLISALDGKYHLVSKITVRV</sequence>
<evidence type="ECO:0000313" key="1">
    <source>
        <dbReference type="EMBL" id="MED6282350.1"/>
    </source>
</evidence>
<dbReference type="Proteomes" id="UP001352852">
    <property type="component" value="Unassembled WGS sequence"/>
</dbReference>
<name>A0ABU7E579_9TELE</name>
<protein>
    <submittedName>
        <fullName evidence="1">Uncharacterized protein</fullName>
    </submittedName>
</protein>
<gene>
    <name evidence="1" type="ORF">CHARACLAT_031152</name>
</gene>
<organism evidence="1 2">
    <name type="scientific">Characodon lateralis</name>
    <dbReference type="NCBI Taxonomy" id="208331"/>
    <lineage>
        <taxon>Eukaryota</taxon>
        <taxon>Metazoa</taxon>
        <taxon>Chordata</taxon>
        <taxon>Craniata</taxon>
        <taxon>Vertebrata</taxon>
        <taxon>Euteleostomi</taxon>
        <taxon>Actinopterygii</taxon>
        <taxon>Neopterygii</taxon>
        <taxon>Teleostei</taxon>
        <taxon>Neoteleostei</taxon>
        <taxon>Acanthomorphata</taxon>
        <taxon>Ovalentaria</taxon>
        <taxon>Atherinomorphae</taxon>
        <taxon>Cyprinodontiformes</taxon>
        <taxon>Goodeidae</taxon>
        <taxon>Characodon</taxon>
    </lineage>
</organism>